<protein>
    <submittedName>
        <fullName evidence="2">DUF3160 domain-containing protein</fullName>
    </submittedName>
</protein>
<name>A0A5P8E858_9BACT</name>
<proteinExistence type="predicted"/>
<evidence type="ECO:0000313" key="3">
    <source>
        <dbReference type="Proteomes" id="UP000249375"/>
    </source>
</evidence>
<evidence type="ECO:0000259" key="1">
    <source>
        <dbReference type="SMART" id="SM01324"/>
    </source>
</evidence>
<organism evidence="2 3">
    <name type="scientific">Pseudoprevotella muciniphila</name>
    <dbReference type="NCBI Taxonomy" id="2133944"/>
    <lineage>
        <taxon>Bacteria</taxon>
        <taxon>Pseudomonadati</taxon>
        <taxon>Bacteroidota</taxon>
        <taxon>Bacteroidia</taxon>
        <taxon>Bacteroidales</taxon>
        <taxon>Prevotellaceae</taxon>
        <taxon>Pseudoprevotella</taxon>
    </lineage>
</organism>
<dbReference type="InterPro" id="IPR038434">
    <property type="entry name" value="YARHG_sf"/>
</dbReference>
<dbReference type="InterPro" id="IPR025582">
    <property type="entry name" value="YARHG_dom"/>
</dbReference>
<dbReference type="SMART" id="SM01325">
    <property type="entry name" value="DUF3160"/>
    <property type="match status" value="1"/>
</dbReference>
<dbReference type="InterPro" id="IPR022601">
    <property type="entry name" value="DUF3160"/>
</dbReference>
<dbReference type="Gene3D" id="1.20.58.1690">
    <property type="match status" value="1"/>
</dbReference>
<dbReference type="Pfam" id="PF11369">
    <property type="entry name" value="DUF3160"/>
    <property type="match status" value="1"/>
</dbReference>
<dbReference type="EMBL" id="CP033459">
    <property type="protein sequence ID" value="QFQ13057.1"/>
    <property type="molecule type" value="Genomic_DNA"/>
</dbReference>
<dbReference type="RefSeq" id="WP_111899205.1">
    <property type="nucleotide sequence ID" value="NZ_CP033459.1"/>
</dbReference>
<dbReference type="SMART" id="SM01324">
    <property type="entry name" value="YARHG"/>
    <property type="match status" value="1"/>
</dbReference>
<gene>
    <name evidence="2" type="ORF">C7Y71_008500</name>
</gene>
<dbReference type="OrthoDB" id="353549at2"/>
<sequence length="798" mass="91246">MKKLFLTLASVIVAMTMNAQKKPHPVIIPGKAHIDVERLNKKLPLNIDVSSLSIAETRILRNAPAARQGYCFMEGDLRGLFDATSWYSEKMWDRYSKEEDNKAAPIKYSPEEKAFIKKLEDHENQLKAKNNDVPDGMMTNMDNIINPFQLNDFEPRLYNAIAKNGFAIVPDKKDQLFHIYENNDYRQFPSFVTTDLYLQAFHMFFDCLLKETEQQKFSPMVTDFIKQNYDLMKQEAATATDAKIKAAAEHNTAYYAIAYALITGKVLPVAASYTEMVKEEIAHVNDAGTFYSEFLGYTSEREMPKFIYNIYRPRGHYTRNETLQRYFRAMMWLQNVPFGTDKDDQLQQALLMAQTVGSNHKLTKMYNDLTAPITYLMGMPDDVSILQVYKEIQKSGCTLTELFNDDAKFEAIRTALEELSKKQSRIKPKFLMSSAYKICLMPQRYMPDGEVLQEMVDYDNSPTLRGTPKGLDVLASIGISPAERILIEELKEQQNWNMFTSNLERMKTRMGEIDWDQTVANKWIASLKDVNSKNKKYPNFMQTPQWEKKNLNTALASWAELKHDAILYAKQPMAAECGGGGPPDPIVKGYVEPNIAYWTKAIELIDATMDVLKRFGLETEKGTTAAADLREQAEFLLNCSMKELAGHKLTEQEYNQIRVIGSTFEYITLNLVTEPDEFLSEWSEVNGADKSIAVVADVYTANGLNNPNKSVLYEAVGPAHEIYVVVEIDGYLYLTRGAVFSYREFQEDVAAPRTTDEEWQKSLETQPDKGIPNWMKEIIVPLEKESLDNEYIFYSSGC</sequence>
<accession>A0A5P8E858</accession>
<dbReference type="KEGG" id="alq:C7Y71_008500"/>
<evidence type="ECO:0000313" key="2">
    <source>
        <dbReference type="EMBL" id="QFQ13057.1"/>
    </source>
</evidence>
<dbReference type="AlphaFoldDB" id="A0A5P8E858"/>
<dbReference type="Proteomes" id="UP000249375">
    <property type="component" value="Chromosome"/>
</dbReference>
<feature type="domain" description="YARHG" evidence="1">
    <location>
        <begin position="32"/>
        <end position="124"/>
    </location>
</feature>
<reference evidence="2 3" key="1">
    <citation type="submission" date="2018-11" db="EMBL/GenBank/DDBJ databases">
        <authorList>
            <person name="Na S.W."/>
            <person name="Baik M."/>
        </authorList>
    </citation>
    <scope>NUCLEOTIDE SEQUENCE [LARGE SCALE GENOMIC DNA]</scope>
    <source>
        <strain evidence="2 3">E39</strain>
    </source>
</reference>
<dbReference type="Pfam" id="PF13308">
    <property type="entry name" value="YARHG"/>
    <property type="match status" value="1"/>
</dbReference>
<keyword evidence="3" id="KW-1185">Reference proteome</keyword>